<name>A0A177VAM4_9BASI</name>
<dbReference type="GO" id="GO:0006364">
    <property type="term" value="P:rRNA processing"/>
    <property type="evidence" value="ECO:0007669"/>
    <property type="project" value="TreeGrafter"/>
</dbReference>
<dbReference type="GO" id="GO:0005634">
    <property type="term" value="C:nucleus"/>
    <property type="evidence" value="ECO:0007669"/>
    <property type="project" value="UniProtKB-SubCell"/>
</dbReference>
<organism evidence="8 9">
    <name type="scientific">Tilletia caries</name>
    <name type="common">wheat bunt fungus</name>
    <dbReference type="NCBI Taxonomy" id="13290"/>
    <lineage>
        <taxon>Eukaryota</taxon>
        <taxon>Fungi</taxon>
        <taxon>Dikarya</taxon>
        <taxon>Basidiomycota</taxon>
        <taxon>Ustilaginomycotina</taxon>
        <taxon>Exobasidiomycetes</taxon>
        <taxon>Tilletiales</taxon>
        <taxon>Tilletiaceae</taxon>
        <taxon>Tilletia</taxon>
    </lineage>
</organism>
<evidence type="ECO:0000313" key="10">
    <source>
        <dbReference type="Proteomes" id="UP000836402"/>
    </source>
</evidence>
<evidence type="ECO:0000256" key="4">
    <source>
        <dbReference type="ARBA" id="ARBA00023242"/>
    </source>
</evidence>
<reference evidence="7" key="3">
    <citation type="submission" date="2020-10" db="EMBL/GenBank/DDBJ databases">
        <authorList>
            <person name="Sedaghatjoo S."/>
        </authorList>
    </citation>
    <scope>NUCLEOTIDE SEQUENCE</scope>
    <source>
        <strain evidence="7">AZH3</strain>
    </source>
</reference>
<comment type="similarity">
    <text evidence="2">Belongs to the RIX1/PELP1 family.</text>
</comment>
<dbReference type="Pfam" id="PF08167">
    <property type="entry name" value="RIX1"/>
    <property type="match status" value="1"/>
</dbReference>
<keyword evidence="4" id="KW-0539">Nucleus</keyword>
<gene>
    <name evidence="8" type="ORF">A4X03_0g3289</name>
    <name evidence="7" type="ORF">JKIAZH3_G4490</name>
</gene>
<evidence type="ECO:0000256" key="2">
    <source>
        <dbReference type="ARBA" id="ARBA00010511"/>
    </source>
</evidence>
<dbReference type="InterPro" id="IPR012583">
    <property type="entry name" value="RIX1_N"/>
</dbReference>
<evidence type="ECO:0000256" key="3">
    <source>
        <dbReference type="ARBA" id="ARBA00021502"/>
    </source>
</evidence>
<comment type="subcellular location">
    <subcellularLocation>
        <location evidence="1">Nucleus</location>
    </subcellularLocation>
</comment>
<evidence type="ECO:0000313" key="7">
    <source>
        <dbReference type="EMBL" id="CAD6900138.1"/>
    </source>
</evidence>
<evidence type="ECO:0000313" key="8">
    <source>
        <dbReference type="EMBL" id="KAE8261399.1"/>
    </source>
</evidence>
<proteinExistence type="inferred from homology"/>
<accession>A0A177VAM4</accession>
<sequence>MAMATSDIRALQQQLSHLLEALDVSSTAALSSTSPSSVAALGLTVSQIRQSGVLSRLSTAAIAGGSDSATSSLQKLVVRSTSLIGTNFARPDGPSSQLRGYLIAYELADQTDFDVWASSAAAWAQSAVGLIGSATLQTPVLLLRAATQLLDAYIIGGPAGLRLDYSRSVVLPNAPKFAAGLTRLVELHAGAGVDERDESLLIDLMVTVTSQVHRLPNIYRPFTARIHEMTVKVLLEDASSSTPTFTALHAVAARLLISLHLTGASNASAARRSGSANSPKSTQAQLWNATVGSVLRTLNDAASACTSTFSRVDKAALLQSGERLSLSIPAEDDHALHAGLVSTFLRLSSILHVMLSYPTLSPVPIPAAAILSGASELLSLSPQTRMKPGSDGSLHSLQQADLATLQMASMSLVAVTMSACQEGAQPFSANMLATLTTFIQRKMADTNLRSHAFRTISILLGTGSVQHGSNEVPTCRLSVDPAGRVLTRLAQACLAEVSRLFTSPPARSAQQTNDDMDGSSRKVKRQRVFESSDLLGQGTQSGPFAGKAADDFESAAAAINIFKSIYAHLSSNLRPAHADLLQTGVLLLISLSELLLNGGGVGGASVSVEAVLEHARVQLAATTIDALSQILSMASGRLLSLAASRTWTVLQVARRSSSTSVRAAALEGLAILDQVVHPRIPSLLPLRLASEEDIGNEVTQWGDEERKIGEAEMDNVRGVSEREALKMVLDVIPAEDTEAANTASDSGPGPVIASKQTTQNLTASDSHHAMLHHHSHGTGGQLSAGRASPDPVKPLHRPNTPRIGSPSPVRKAFLERAEDQRVPQTPSKRASVVTRSELERTQDENEDEVQEAPPTRKRGRAGRSTEKAAAPAVLGGGNDSEEDEEMPQIDVGTDEDKDEDGDEEAMADV</sequence>
<dbReference type="AlphaFoldDB" id="A0A177VAM4"/>
<feature type="compositionally biased region" description="Acidic residues" evidence="5">
    <location>
        <begin position="879"/>
        <end position="909"/>
    </location>
</feature>
<dbReference type="PANTHER" id="PTHR34105:SF1">
    <property type="entry name" value="PROLINE-, GLUTAMIC ACID- AND LEUCINE-RICH PROTEIN 1"/>
    <property type="match status" value="1"/>
</dbReference>
<protein>
    <recommendedName>
        <fullName evidence="3">Pre-rRNA-processing protein RIX1</fullName>
    </recommendedName>
</protein>
<feature type="domain" description="Pre-rRNA-processing protein RIX1 N-terminal" evidence="6">
    <location>
        <begin position="45"/>
        <end position="240"/>
    </location>
</feature>
<evidence type="ECO:0000313" key="9">
    <source>
        <dbReference type="Proteomes" id="UP000077671"/>
    </source>
</evidence>
<dbReference type="PANTHER" id="PTHR34105">
    <property type="entry name" value="PROLINE-, GLUTAMIC ACID- AND LEUCINE-RICH PROTEIN 1"/>
    <property type="match status" value="1"/>
</dbReference>
<feature type="compositionally biased region" description="Basic and acidic residues" evidence="5">
    <location>
        <begin position="812"/>
        <end position="821"/>
    </location>
</feature>
<dbReference type="Proteomes" id="UP000077671">
    <property type="component" value="Unassembled WGS sequence"/>
</dbReference>
<evidence type="ECO:0000259" key="6">
    <source>
        <dbReference type="Pfam" id="PF08167"/>
    </source>
</evidence>
<dbReference type="EMBL" id="LWDD02000370">
    <property type="protein sequence ID" value="KAE8261399.1"/>
    <property type="molecule type" value="Genomic_DNA"/>
</dbReference>
<dbReference type="EMBL" id="CAJHJG010000266">
    <property type="protein sequence ID" value="CAD6900138.1"/>
    <property type="molecule type" value="Genomic_DNA"/>
</dbReference>
<keyword evidence="10" id="KW-1185">Reference proteome</keyword>
<reference evidence="8" key="2">
    <citation type="journal article" date="2019" name="IMA Fungus">
        <title>Genome sequencing and comparison of five Tilletia species to identify candidate genes for the detection of regulated species infecting wheat.</title>
        <authorList>
            <person name="Nguyen H.D.T."/>
            <person name="Sultana T."/>
            <person name="Kesanakurti P."/>
            <person name="Hambleton S."/>
        </authorList>
    </citation>
    <scope>NUCLEOTIDE SEQUENCE</scope>
    <source>
        <strain evidence="8">DAOMC 238032</strain>
    </source>
</reference>
<reference evidence="8" key="1">
    <citation type="submission" date="2016-04" db="EMBL/GenBank/DDBJ databases">
        <authorList>
            <person name="Nguyen H.D."/>
            <person name="Kesanakurti P."/>
            <person name="Cullis J."/>
            <person name="Levesque C.A."/>
            <person name="Hambleton S."/>
        </authorList>
    </citation>
    <scope>NUCLEOTIDE SEQUENCE</scope>
    <source>
        <strain evidence="8">DAOMC 238032</strain>
    </source>
</reference>
<evidence type="ECO:0000256" key="5">
    <source>
        <dbReference type="SAM" id="MobiDB-lite"/>
    </source>
</evidence>
<dbReference type="Proteomes" id="UP000836402">
    <property type="component" value="Unassembled WGS sequence"/>
</dbReference>
<feature type="region of interest" description="Disordered" evidence="5">
    <location>
        <begin position="762"/>
        <end position="909"/>
    </location>
</feature>
<evidence type="ECO:0000256" key="1">
    <source>
        <dbReference type="ARBA" id="ARBA00004123"/>
    </source>
</evidence>
<comment type="caution">
    <text evidence="8">The sequence shown here is derived from an EMBL/GenBank/DDBJ whole genome shotgun (WGS) entry which is preliminary data.</text>
</comment>
<feature type="region of interest" description="Disordered" evidence="5">
    <location>
        <begin position="504"/>
        <end position="523"/>
    </location>
</feature>